<evidence type="ECO:0008006" key="10">
    <source>
        <dbReference type="Google" id="ProtNLM"/>
    </source>
</evidence>
<keyword evidence="2" id="KW-0479">Metal-binding</keyword>
<proteinExistence type="predicted"/>
<protein>
    <recommendedName>
        <fullName evidence="10">S1/P1 nuclease</fullName>
    </recommendedName>
</protein>
<comment type="caution">
    <text evidence="8">The sequence shown here is derived from an EMBL/GenBank/DDBJ whole genome shotgun (WGS) entry which is preliminary data.</text>
</comment>
<feature type="chain" id="PRO_5018002022" description="S1/P1 nuclease" evidence="7">
    <location>
        <begin position="19"/>
        <end position="258"/>
    </location>
</feature>
<evidence type="ECO:0000256" key="7">
    <source>
        <dbReference type="SAM" id="SignalP"/>
    </source>
</evidence>
<dbReference type="EMBL" id="RJUL01000002">
    <property type="protein sequence ID" value="ROQ30056.1"/>
    <property type="molecule type" value="Genomic_DNA"/>
</dbReference>
<evidence type="ECO:0000313" key="8">
    <source>
        <dbReference type="EMBL" id="ROQ30056.1"/>
    </source>
</evidence>
<keyword evidence="6" id="KW-0325">Glycoprotein</keyword>
<dbReference type="GO" id="GO:0004519">
    <property type="term" value="F:endonuclease activity"/>
    <property type="evidence" value="ECO:0007669"/>
    <property type="project" value="UniProtKB-KW"/>
</dbReference>
<name>A0A3N1PZQ4_9GAMM</name>
<keyword evidence="5" id="KW-1015">Disulfide bond</keyword>
<evidence type="ECO:0000313" key="9">
    <source>
        <dbReference type="Proteomes" id="UP000268033"/>
    </source>
</evidence>
<accession>A0A3N1PZQ4</accession>
<dbReference type="InterPro" id="IPR003154">
    <property type="entry name" value="S1/P1nuclease"/>
</dbReference>
<keyword evidence="4" id="KW-0378">Hydrolase</keyword>
<keyword evidence="7" id="KW-0732">Signal</keyword>
<keyword evidence="3" id="KW-0255">Endonuclease</keyword>
<dbReference type="GO" id="GO:0046872">
    <property type="term" value="F:metal ion binding"/>
    <property type="evidence" value="ECO:0007669"/>
    <property type="project" value="UniProtKB-KW"/>
</dbReference>
<evidence type="ECO:0000256" key="5">
    <source>
        <dbReference type="ARBA" id="ARBA00023157"/>
    </source>
</evidence>
<dbReference type="CDD" id="cd11010">
    <property type="entry name" value="S1-P1_nuclease"/>
    <property type="match status" value="1"/>
</dbReference>
<evidence type="ECO:0000256" key="4">
    <source>
        <dbReference type="ARBA" id="ARBA00022801"/>
    </source>
</evidence>
<dbReference type="GO" id="GO:0003676">
    <property type="term" value="F:nucleic acid binding"/>
    <property type="evidence" value="ECO:0007669"/>
    <property type="project" value="InterPro"/>
</dbReference>
<dbReference type="GO" id="GO:0006308">
    <property type="term" value="P:DNA catabolic process"/>
    <property type="evidence" value="ECO:0007669"/>
    <property type="project" value="InterPro"/>
</dbReference>
<evidence type="ECO:0000256" key="3">
    <source>
        <dbReference type="ARBA" id="ARBA00022759"/>
    </source>
</evidence>
<sequence>MRHFFWLLSLLLSTQALAFGFNGHKAFCQAAYDLTTPKTQHALDKVVASQGQYGSFAESCTWADDIKKDHQWDWSKPLHYINVKRGATEVDAGDCAPHGCVLSGIRHYQAVLSQDPSDWQALFFLSHFVGDLHQPLHVSYEDDWGGNKAMGDFFGEQKNLHGIWDYGMLSHMGGDDWKHFGDKLASLASAKDAGGQPLAWANGSYKVTEDIYRYYAKHKTMGQEYVDHFGPVLEARMEKGAERLARMLNAIYDKGADK</sequence>
<feature type="signal peptide" evidence="7">
    <location>
        <begin position="1"/>
        <end position="18"/>
    </location>
</feature>
<evidence type="ECO:0000256" key="2">
    <source>
        <dbReference type="ARBA" id="ARBA00022723"/>
    </source>
</evidence>
<dbReference type="Pfam" id="PF02265">
    <property type="entry name" value="S1-P1_nuclease"/>
    <property type="match status" value="1"/>
</dbReference>
<dbReference type="AlphaFoldDB" id="A0A3N1PZQ4"/>
<dbReference type="Proteomes" id="UP000268033">
    <property type="component" value="Unassembled WGS sequence"/>
</dbReference>
<dbReference type="PANTHER" id="PTHR33146:SF26">
    <property type="entry name" value="ENDONUCLEASE 4"/>
    <property type="match status" value="1"/>
</dbReference>
<dbReference type="PANTHER" id="PTHR33146">
    <property type="entry name" value="ENDONUCLEASE 4"/>
    <property type="match status" value="1"/>
</dbReference>
<organism evidence="8 9">
    <name type="scientific">Gallaecimonas pentaromativorans</name>
    <dbReference type="NCBI Taxonomy" id="584787"/>
    <lineage>
        <taxon>Bacteria</taxon>
        <taxon>Pseudomonadati</taxon>
        <taxon>Pseudomonadota</taxon>
        <taxon>Gammaproteobacteria</taxon>
        <taxon>Enterobacterales</taxon>
        <taxon>Gallaecimonadaceae</taxon>
        <taxon>Gallaecimonas</taxon>
    </lineage>
</organism>
<evidence type="ECO:0000256" key="1">
    <source>
        <dbReference type="ARBA" id="ARBA00022722"/>
    </source>
</evidence>
<dbReference type="InterPro" id="IPR008947">
    <property type="entry name" value="PLipase_C/P1_nuclease_dom_sf"/>
</dbReference>
<keyword evidence="1" id="KW-0540">Nuclease</keyword>
<gene>
    <name evidence="8" type="ORF">EDC28_102446</name>
</gene>
<dbReference type="GO" id="GO:0016788">
    <property type="term" value="F:hydrolase activity, acting on ester bonds"/>
    <property type="evidence" value="ECO:0007669"/>
    <property type="project" value="InterPro"/>
</dbReference>
<dbReference type="SUPFAM" id="SSF48537">
    <property type="entry name" value="Phospholipase C/P1 nuclease"/>
    <property type="match status" value="1"/>
</dbReference>
<keyword evidence="9" id="KW-1185">Reference proteome</keyword>
<evidence type="ECO:0000256" key="6">
    <source>
        <dbReference type="ARBA" id="ARBA00023180"/>
    </source>
</evidence>
<reference evidence="8 9" key="1">
    <citation type="submission" date="2018-11" db="EMBL/GenBank/DDBJ databases">
        <title>Genomic Encyclopedia of Type Strains, Phase IV (KMG-IV): sequencing the most valuable type-strain genomes for metagenomic binning, comparative biology and taxonomic classification.</title>
        <authorList>
            <person name="Goeker M."/>
        </authorList>
    </citation>
    <scope>NUCLEOTIDE SEQUENCE [LARGE SCALE GENOMIC DNA]</scope>
    <source>
        <strain evidence="8 9">DSM 21945</strain>
    </source>
</reference>
<dbReference type="STRING" id="584787.GCA_001247655_00534"/>
<dbReference type="RefSeq" id="WP_170164033.1">
    <property type="nucleotide sequence ID" value="NZ_JBLXEP010000004.1"/>
</dbReference>
<dbReference type="Gene3D" id="1.10.575.10">
    <property type="entry name" value="P1 Nuclease"/>
    <property type="match status" value="1"/>
</dbReference>